<sequence>MFDIDSRGHPIEVIAWQDATSGNGDRSTRTCQAVVRIEGRFVYVCAYEVEGDDPVLELDRGIEITRETASDIAHDLVWGSMLPDDLDAPQEPEPALPAQ</sequence>
<dbReference type="Proteomes" id="UP000469194">
    <property type="component" value="Unassembled WGS sequence"/>
</dbReference>
<accession>A0A6N9Z774</accession>
<comment type="caution">
    <text evidence="1">The sequence shown here is derived from an EMBL/GenBank/DDBJ whole genome shotgun (WGS) entry which is preliminary data.</text>
</comment>
<keyword evidence="2" id="KW-1185">Reference proteome</keyword>
<protein>
    <submittedName>
        <fullName evidence="1">Uncharacterized protein</fullName>
    </submittedName>
</protein>
<reference evidence="1 2" key="1">
    <citation type="submission" date="2019-10" db="EMBL/GenBank/DDBJ databases">
        <title>Bifidobacterium from non-human primates.</title>
        <authorList>
            <person name="Modesto M."/>
        </authorList>
    </citation>
    <scope>NUCLEOTIDE SEQUENCE [LARGE SCALE GENOMIC DNA]</scope>
    <source>
        <strain evidence="1 2">TRE17</strain>
    </source>
</reference>
<proteinExistence type="predicted"/>
<evidence type="ECO:0000313" key="1">
    <source>
        <dbReference type="EMBL" id="NEG90492.1"/>
    </source>
</evidence>
<dbReference type="EMBL" id="WHZW01000029">
    <property type="protein sequence ID" value="NEG90492.1"/>
    <property type="molecule type" value="Genomic_DNA"/>
</dbReference>
<organism evidence="1 2">
    <name type="scientific">Bifidobacterium aerophilum</name>
    <dbReference type="NCBI Taxonomy" id="1798155"/>
    <lineage>
        <taxon>Bacteria</taxon>
        <taxon>Bacillati</taxon>
        <taxon>Actinomycetota</taxon>
        <taxon>Actinomycetes</taxon>
        <taxon>Bifidobacteriales</taxon>
        <taxon>Bifidobacteriaceae</taxon>
        <taxon>Bifidobacterium</taxon>
    </lineage>
</organism>
<name>A0A6N9Z774_9BIFI</name>
<dbReference type="RefSeq" id="WP_163232812.1">
    <property type="nucleotide sequence ID" value="NZ_WHZW01000029.1"/>
</dbReference>
<gene>
    <name evidence="1" type="ORF">GFD25_10975</name>
</gene>
<evidence type="ECO:0000313" key="2">
    <source>
        <dbReference type="Proteomes" id="UP000469194"/>
    </source>
</evidence>
<dbReference type="AlphaFoldDB" id="A0A6N9Z774"/>